<dbReference type="Pfam" id="PF13231">
    <property type="entry name" value="PMT_2"/>
    <property type="match status" value="1"/>
</dbReference>
<evidence type="ECO:0000256" key="5">
    <source>
        <dbReference type="ARBA" id="ARBA00022692"/>
    </source>
</evidence>
<dbReference type="Proteomes" id="UP000319619">
    <property type="component" value="Unassembled WGS sequence"/>
</dbReference>
<gene>
    <name evidence="10" type="ORF">CEE37_03235</name>
</gene>
<organism evidence="10 11">
    <name type="scientific">candidate division LCP-89 bacterium B3_LCP</name>
    <dbReference type="NCBI Taxonomy" id="2012998"/>
    <lineage>
        <taxon>Bacteria</taxon>
        <taxon>Pseudomonadati</taxon>
        <taxon>Bacteria division LCP-89</taxon>
    </lineage>
</organism>
<dbReference type="InterPro" id="IPR050297">
    <property type="entry name" value="LipidA_mod_glycosyltrf_83"/>
</dbReference>
<evidence type="ECO:0000256" key="1">
    <source>
        <dbReference type="ARBA" id="ARBA00004651"/>
    </source>
</evidence>
<feature type="transmembrane region" description="Helical" evidence="8">
    <location>
        <begin position="417"/>
        <end position="435"/>
    </location>
</feature>
<feature type="transmembrane region" description="Helical" evidence="8">
    <location>
        <begin position="21"/>
        <end position="40"/>
    </location>
</feature>
<dbReference type="GO" id="GO:0009103">
    <property type="term" value="P:lipopolysaccharide biosynthetic process"/>
    <property type="evidence" value="ECO:0007669"/>
    <property type="project" value="UniProtKB-ARBA"/>
</dbReference>
<keyword evidence="5 8" id="KW-0812">Transmembrane</keyword>
<feature type="transmembrane region" description="Helical" evidence="8">
    <location>
        <begin position="447"/>
        <end position="464"/>
    </location>
</feature>
<feature type="transmembrane region" description="Helical" evidence="8">
    <location>
        <begin position="388"/>
        <end position="410"/>
    </location>
</feature>
<keyword evidence="6 8" id="KW-1133">Transmembrane helix</keyword>
<dbReference type="EMBL" id="NJBN01000002">
    <property type="protein sequence ID" value="TKJ41592.1"/>
    <property type="molecule type" value="Genomic_DNA"/>
</dbReference>
<keyword evidence="7 8" id="KW-0472">Membrane</keyword>
<reference evidence="10 11" key="1">
    <citation type="submission" date="2017-06" db="EMBL/GenBank/DDBJ databases">
        <title>Novel microbial phyla capable of carbon fixation and sulfur reduction in deep-sea sediments.</title>
        <authorList>
            <person name="Huang J."/>
            <person name="Baker B."/>
            <person name="Wang Y."/>
        </authorList>
    </citation>
    <scope>NUCLEOTIDE SEQUENCE [LARGE SCALE GENOMIC DNA]</scope>
    <source>
        <strain evidence="10">B3_LCP</strain>
    </source>
</reference>
<protein>
    <recommendedName>
        <fullName evidence="9">Glycosyltransferase RgtA/B/C/D-like domain-containing protein</fullName>
    </recommendedName>
</protein>
<evidence type="ECO:0000259" key="9">
    <source>
        <dbReference type="Pfam" id="PF13231"/>
    </source>
</evidence>
<accession>A0A532V387</accession>
<keyword evidence="3" id="KW-0328">Glycosyltransferase</keyword>
<feature type="transmembrane region" description="Helical" evidence="8">
    <location>
        <begin position="140"/>
        <end position="158"/>
    </location>
</feature>
<feature type="transmembrane region" description="Helical" evidence="8">
    <location>
        <begin position="170"/>
        <end position="189"/>
    </location>
</feature>
<comment type="caution">
    <text evidence="10">The sequence shown here is derived from an EMBL/GenBank/DDBJ whole genome shotgun (WGS) entry which is preliminary data.</text>
</comment>
<name>A0A532V387_UNCL8</name>
<feature type="domain" description="Glycosyltransferase RgtA/B/C/D-like" evidence="9">
    <location>
        <begin position="122"/>
        <end position="275"/>
    </location>
</feature>
<feature type="transmembrane region" description="Helical" evidence="8">
    <location>
        <begin position="258"/>
        <end position="277"/>
    </location>
</feature>
<evidence type="ECO:0000256" key="3">
    <source>
        <dbReference type="ARBA" id="ARBA00022676"/>
    </source>
</evidence>
<sequence>MADSLLGKIYRSFCASESARIKTILIIAFTLRFLAILPFGNDISVPYRDQNTYYSLARAIVDDGYLGIPTIPRGPYVEHRQDHTRSEGFYPAFHDSLCAVWDGQGYLYGMVEWGKPNSFFEPLYPLLCAAFYVVFGDNFFFWRLVHVIFGTLMVFFLYDIARRSFKDWRIATLAALYVTFYPHFIFYSWILMSEALLLLLLSAGVWAYVRLLEKPEWHWAVLTGVFFGVFTLTRSFLIAFFPFMVIFILLFVRSPKRWFLAGLAAFSFILTMSPWLIRNYVLQDQFVLLSSRGGYNIWMRNNPYFIEDELQAMGVEFSPEKLDKLNYREYILGYPDFTPEQGELERNEILTREGIKFIKSNLGFFLEMSWIRFKWTIGYRGIGLRGPLLNGISLLSYGPALLGFLISIIIGWRFLRYTLPLWSLVGYFILFYSLTHEGLRYRVPVDPYIILLAVFSAVYLYCRFKKKPFPVPETAHAG</sequence>
<dbReference type="PANTHER" id="PTHR33908:SF11">
    <property type="entry name" value="MEMBRANE PROTEIN"/>
    <property type="match status" value="1"/>
</dbReference>
<evidence type="ECO:0000256" key="7">
    <source>
        <dbReference type="ARBA" id="ARBA00023136"/>
    </source>
</evidence>
<proteinExistence type="predicted"/>
<dbReference type="PANTHER" id="PTHR33908">
    <property type="entry name" value="MANNOSYLTRANSFERASE YKCB-RELATED"/>
    <property type="match status" value="1"/>
</dbReference>
<keyword evidence="2" id="KW-1003">Cell membrane</keyword>
<evidence type="ECO:0000313" key="11">
    <source>
        <dbReference type="Proteomes" id="UP000319619"/>
    </source>
</evidence>
<dbReference type="GO" id="GO:0005886">
    <property type="term" value="C:plasma membrane"/>
    <property type="evidence" value="ECO:0007669"/>
    <property type="project" value="UniProtKB-SubCell"/>
</dbReference>
<evidence type="ECO:0000256" key="2">
    <source>
        <dbReference type="ARBA" id="ARBA00022475"/>
    </source>
</evidence>
<keyword evidence="4" id="KW-0808">Transferase</keyword>
<evidence type="ECO:0000256" key="4">
    <source>
        <dbReference type="ARBA" id="ARBA00022679"/>
    </source>
</evidence>
<dbReference type="GO" id="GO:0016763">
    <property type="term" value="F:pentosyltransferase activity"/>
    <property type="evidence" value="ECO:0007669"/>
    <property type="project" value="TreeGrafter"/>
</dbReference>
<comment type="subcellular location">
    <subcellularLocation>
        <location evidence="1">Cell membrane</location>
        <topology evidence="1">Multi-pass membrane protein</topology>
    </subcellularLocation>
</comment>
<evidence type="ECO:0000256" key="8">
    <source>
        <dbReference type="SAM" id="Phobius"/>
    </source>
</evidence>
<evidence type="ECO:0000256" key="6">
    <source>
        <dbReference type="ARBA" id="ARBA00022989"/>
    </source>
</evidence>
<dbReference type="InterPro" id="IPR038731">
    <property type="entry name" value="RgtA/B/C-like"/>
</dbReference>
<feature type="transmembrane region" description="Helical" evidence="8">
    <location>
        <begin position="219"/>
        <end position="252"/>
    </location>
</feature>
<dbReference type="AlphaFoldDB" id="A0A532V387"/>
<evidence type="ECO:0000313" key="10">
    <source>
        <dbReference type="EMBL" id="TKJ41592.1"/>
    </source>
</evidence>